<gene>
    <name evidence="1" type="ORF">H5P28_13240</name>
</gene>
<accession>A0A842HI09</accession>
<evidence type="ECO:0000313" key="1">
    <source>
        <dbReference type="EMBL" id="MBC2595226.1"/>
    </source>
</evidence>
<organism evidence="1 2">
    <name type="scientific">Ruficoccus amylovorans</name>
    <dbReference type="NCBI Taxonomy" id="1804625"/>
    <lineage>
        <taxon>Bacteria</taxon>
        <taxon>Pseudomonadati</taxon>
        <taxon>Verrucomicrobiota</taxon>
        <taxon>Opitutia</taxon>
        <taxon>Puniceicoccales</taxon>
        <taxon>Cerasicoccaceae</taxon>
        <taxon>Ruficoccus</taxon>
    </lineage>
</organism>
<sequence>MKKSPLSILTFLLLLGAFFPLRAQEEPPLRVHFTCLAWDGVHASGLHYLDGGELVPLRISSVFRGKSHEYAGTNPIVFYRTEALADGTVQRIPAASATIPAGMNDVLLLFLPATPGQENGPEFNIVVIDDSPSVFPWGSYCIYNLSAYEVGGIIGSEKFVLPGKKSRIVIPDSKDEVDVQIHFSQKIDGQWVPKVNTRWVYRKNGRSIVFVTDDVTSRKPRLKIKSIDQFTSK</sequence>
<dbReference type="AlphaFoldDB" id="A0A842HI09"/>
<dbReference type="Proteomes" id="UP000546464">
    <property type="component" value="Unassembled WGS sequence"/>
</dbReference>
<dbReference type="RefSeq" id="WP_185676183.1">
    <property type="nucleotide sequence ID" value="NZ_JACHVB010000035.1"/>
</dbReference>
<protein>
    <submittedName>
        <fullName evidence="1">Uncharacterized protein</fullName>
    </submittedName>
</protein>
<reference evidence="1 2" key="1">
    <citation type="submission" date="2020-07" db="EMBL/GenBank/DDBJ databases">
        <authorList>
            <person name="Feng X."/>
        </authorList>
    </citation>
    <scope>NUCLEOTIDE SEQUENCE [LARGE SCALE GENOMIC DNA]</scope>
    <source>
        <strain evidence="1 2">JCM31066</strain>
    </source>
</reference>
<dbReference type="EMBL" id="JACHVB010000035">
    <property type="protein sequence ID" value="MBC2595226.1"/>
    <property type="molecule type" value="Genomic_DNA"/>
</dbReference>
<evidence type="ECO:0000313" key="2">
    <source>
        <dbReference type="Proteomes" id="UP000546464"/>
    </source>
</evidence>
<keyword evidence="2" id="KW-1185">Reference proteome</keyword>
<proteinExistence type="predicted"/>
<name>A0A842HI09_9BACT</name>
<comment type="caution">
    <text evidence="1">The sequence shown here is derived from an EMBL/GenBank/DDBJ whole genome shotgun (WGS) entry which is preliminary data.</text>
</comment>